<protein>
    <submittedName>
        <fullName evidence="2">Uncharacterized protein</fullName>
    </submittedName>
</protein>
<feature type="coiled-coil region" evidence="1">
    <location>
        <begin position="164"/>
        <end position="191"/>
    </location>
</feature>
<dbReference type="EMBL" id="KI674406">
    <property type="protein sequence ID" value="ETL34089.1"/>
    <property type="molecule type" value="Genomic_DNA"/>
</dbReference>
<sequence>MQPHLTLASTFLCGAEVDSDKAWQCPLCSTSNEIADDDPSPRCTTCHRARSPDWLQLEDSGLQITLGSRVFHTSVGGSKSVSIVVAINYAQKVLTLLRVKTNRNVGTQQRDVSFHEIVLSAPQMQQQLEPLNDEYEDDCVLDNYGICGECRGVFHIAQRDPQSQYAHQDRINELQNELQQLGEQKQRFAKEKAYNRTLDCTEEVKLKTTQLQAAKRELEFLIPVFCPFCGWSSSQ</sequence>
<accession>W2IIN9</accession>
<evidence type="ECO:0000256" key="1">
    <source>
        <dbReference type="SAM" id="Coils"/>
    </source>
</evidence>
<keyword evidence="1" id="KW-0175">Coiled coil</keyword>
<evidence type="ECO:0000313" key="2">
    <source>
        <dbReference type="EMBL" id="ETL34089.1"/>
    </source>
</evidence>
<gene>
    <name evidence="2" type="ORF">L916_13625</name>
</gene>
<reference evidence="2" key="1">
    <citation type="submission" date="2013-11" db="EMBL/GenBank/DDBJ databases">
        <title>The Genome Sequence of Phytophthora parasitica CJ05E6.</title>
        <authorList>
            <consortium name="The Broad Institute Genomics Platform"/>
            <person name="Russ C."/>
            <person name="Tyler B."/>
            <person name="Panabieres F."/>
            <person name="Shan W."/>
            <person name="Tripathy S."/>
            <person name="Grunwald N."/>
            <person name="Machado M."/>
            <person name="Johnson C.S."/>
            <person name="Arredondo F."/>
            <person name="Hong C."/>
            <person name="Coffey M."/>
            <person name="Young S.K."/>
            <person name="Zeng Q."/>
            <person name="Gargeya S."/>
            <person name="Fitzgerald M."/>
            <person name="Abouelleil A."/>
            <person name="Alvarado L."/>
            <person name="Chapman S.B."/>
            <person name="Gainer-Dewar J."/>
            <person name="Goldberg J."/>
            <person name="Griggs A."/>
            <person name="Gujja S."/>
            <person name="Hansen M."/>
            <person name="Howarth C."/>
            <person name="Imamovic A."/>
            <person name="Ireland A."/>
            <person name="Larimer J."/>
            <person name="McCowan C."/>
            <person name="Murphy C."/>
            <person name="Pearson M."/>
            <person name="Poon T.W."/>
            <person name="Priest M."/>
            <person name="Roberts A."/>
            <person name="Saif S."/>
            <person name="Shea T."/>
            <person name="Sykes S."/>
            <person name="Wortman J."/>
            <person name="Nusbaum C."/>
            <person name="Birren B."/>
        </authorList>
    </citation>
    <scope>NUCLEOTIDE SEQUENCE [LARGE SCALE GENOMIC DNA]</scope>
    <source>
        <strain evidence="2">CJ05E6</strain>
    </source>
</reference>
<dbReference type="AlphaFoldDB" id="W2IIN9"/>
<proteinExistence type="predicted"/>
<name>W2IIN9_PHYNI</name>
<dbReference type="Proteomes" id="UP000053864">
    <property type="component" value="Unassembled WGS sequence"/>
</dbReference>
<organism evidence="2">
    <name type="scientific">Phytophthora nicotianae</name>
    <name type="common">Potato buckeye rot agent</name>
    <name type="synonym">Phytophthora parasitica</name>
    <dbReference type="NCBI Taxonomy" id="4792"/>
    <lineage>
        <taxon>Eukaryota</taxon>
        <taxon>Sar</taxon>
        <taxon>Stramenopiles</taxon>
        <taxon>Oomycota</taxon>
        <taxon>Peronosporomycetes</taxon>
        <taxon>Peronosporales</taxon>
        <taxon>Peronosporaceae</taxon>
        <taxon>Phytophthora</taxon>
    </lineage>
</organism>